<dbReference type="Proteomes" id="UP000002350">
    <property type="component" value="Chromosome"/>
</dbReference>
<dbReference type="EMBL" id="AP011177">
    <property type="protein sequence ID" value="BAJ03339.1"/>
    <property type="molecule type" value="Genomic_DNA"/>
</dbReference>
<proteinExistence type="predicted"/>
<protein>
    <submittedName>
        <fullName evidence="1">Uncharacterized protein</fullName>
    </submittedName>
</protein>
<accession>D4ZBE4</accession>
<evidence type="ECO:0000313" key="2">
    <source>
        <dbReference type="Proteomes" id="UP000002350"/>
    </source>
</evidence>
<keyword evidence="2" id="KW-1185">Reference proteome</keyword>
<gene>
    <name evidence="1" type="ordered locus">SVI_3368</name>
</gene>
<dbReference type="HOGENOM" id="CLU_3296447_0_0_6"/>
<organism evidence="1 2">
    <name type="scientific">Shewanella violacea (strain JCM 10179 / CIP 106290 / LMG 19151 / DSS12)</name>
    <dbReference type="NCBI Taxonomy" id="637905"/>
    <lineage>
        <taxon>Bacteria</taxon>
        <taxon>Pseudomonadati</taxon>
        <taxon>Pseudomonadota</taxon>
        <taxon>Gammaproteobacteria</taxon>
        <taxon>Alteromonadales</taxon>
        <taxon>Shewanellaceae</taxon>
        <taxon>Shewanella</taxon>
    </lineage>
</organism>
<name>D4ZBE4_SHEVD</name>
<evidence type="ECO:0000313" key="1">
    <source>
        <dbReference type="EMBL" id="BAJ03339.1"/>
    </source>
</evidence>
<reference evidence="2" key="1">
    <citation type="journal article" date="2010" name="Mol. Biosyst.">
        <title>Complete genome sequence and comparative analysis of Shewanella violacea, a psychrophilic and piezophilic bacterium from deep sea floor sediments.</title>
        <authorList>
            <person name="Aono E."/>
            <person name="Baba T."/>
            <person name="Ara T."/>
            <person name="Nishi T."/>
            <person name="Nakamichi T."/>
            <person name="Inamoto E."/>
            <person name="Toyonaga H."/>
            <person name="Hasegawa M."/>
            <person name="Takai Y."/>
            <person name="Okumura Y."/>
            <person name="Baba M."/>
            <person name="Tomita M."/>
            <person name="Kato C."/>
            <person name="Oshima T."/>
            <person name="Nakasone K."/>
            <person name="Mori H."/>
        </authorList>
    </citation>
    <scope>NUCLEOTIDE SEQUENCE [LARGE SCALE GENOMIC DNA]</scope>
    <source>
        <strain evidence="2">JCM 10179 / CIP 106290 / LMG 19151 / DSS12</strain>
    </source>
</reference>
<dbReference type="KEGG" id="svo:SVI_3368"/>
<dbReference type="AlphaFoldDB" id="D4ZBE4"/>
<dbReference type="STRING" id="637905.SVI_3368"/>
<sequence length="46" mass="4940">MNAAVTFRDMEVTAEPTGTVLAAGHRSVCTFSEPQAINTNKAMLTR</sequence>